<sequence length="542" mass="60696">MVFLVDVRLRYSVFLIISDTLKEVQMQHGSKNSFMFTNALTRAIESKLTKLKHEKIKDGVILEAVDFFLEGQGAMEISAHPTDAQASIVRSLVKVVLHQVGASGSYDLSEGQENLLISLCVETMQVESVSERCDILRREKSLTDAVEQGLKYGFESENHLNSGLDQFCIRFYCCSSPQQMRRPPDRIMEEFDKIDIQDDTENDNDGETLASVNPALEALYISSGTLSQARIQLLPTVEYDGLWEALHFDSNIKQKLFSYATISLKISQFSSKTISDAVISNNKLLLIHGPPGTGKTTVCRALCQKLSIRYPQNDLGTFYSTDYRALIIEISCSRVFSRWFGESSKNLDNIFKDVEKLLIENTERGRFVCLLMDEVETIASSRSSQINKNETTDGIRVVNTLLTQLDNLKKYNNFLVLATSNLVDSLDTAFTDRADGIFYIGIPSEEGTEKLLTSTIGELINTQIITSSNGVEKLKEQEIKQCVTAIAHRCSSLRMSGRTLRKLPLVCLSEFLPELPVTIDDFLVALALSVQGHYKGNHVYPP</sequence>
<evidence type="ECO:0000256" key="2">
    <source>
        <dbReference type="ARBA" id="ARBA00022741"/>
    </source>
</evidence>
<gene>
    <name evidence="6" type="ORF">LAFE_0G14422G</name>
</gene>
<evidence type="ECO:0000256" key="3">
    <source>
        <dbReference type="ARBA" id="ARBA00022840"/>
    </source>
</evidence>
<dbReference type="Gene3D" id="3.40.50.300">
    <property type="entry name" value="P-loop containing nucleotide triphosphate hydrolases"/>
    <property type="match status" value="1"/>
</dbReference>
<dbReference type="AlphaFoldDB" id="A0A1G4MI75"/>
<keyword evidence="2" id="KW-0547">Nucleotide-binding</keyword>
<evidence type="ECO:0000313" key="7">
    <source>
        <dbReference type="Proteomes" id="UP000190831"/>
    </source>
</evidence>
<dbReference type="SMART" id="SM00382">
    <property type="entry name" value="AAA"/>
    <property type="match status" value="1"/>
</dbReference>
<keyword evidence="4" id="KW-0469">Meiosis</keyword>
<accession>A0A1G4MI75</accession>
<evidence type="ECO:0000256" key="4">
    <source>
        <dbReference type="ARBA" id="ARBA00023254"/>
    </source>
</evidence>
<dbReference type="OMA" id="VCIEEMI"/>
<dbReference type="FunFam" id="3.40.50.300:FF:001494">
    <property type="entry name" value="Pachytene checkpoint component Pch2"/>
    <property type="match status" value="1"/>
</dbReference>
<dbReference type="InterPro" id="IPR027417">
    <property type="entry name" value="P-loop_NTPase"/>
</dbReference>
<dbReference type="PANTHER" id="PTHR45991">
    <property type="entry name" value="PACHYTENE CHECKPOINT PROTEIN 2"/>
    <property type="match status" value="1"/>
</dbReference>
<dbReference type="InterPro" id="IPR058249">
    <property type="entry name" value="Pch2_C"/>
</dbReference>
<keyword evidence="7" id="KW-1185">Reference proteome</keyword>
<dbReference type="SUPFAM" id="SSF52540">
    <property type="entry name" value="P-loop containing nucleoside triphosphate hydrolases"/>
    <property type="match status" value="1"/>
</dbReference>
<dbReference type="GO" id="GO:0005524">
    <property type="term" value="F:ATP binding"/>
    <property type="evidence" value="ECO:0007669"/>
    <property type="project" value="UniProtKB-KW"/>
</dbReference>
<evidence type="ECO:0000313" key="6">
    <source>
        <dbReference type="EMBL" id="SCW03617.1"/>
    </source>
</evidence>
<organism evidence="6 7">
    <name type="scientific">Lachancea fermentati</name>
    <name type="common">Zygosaccharomyces fermentati</name>
    <dbReference type="NCBI Taxonomy" id="4955"/>
    <lineage>
        <taxon>Eukaryota</taxon>
        <taxon>Fungi</taxon>
        <taxon>Dikarya</taxon>
        <taxon>Ascomycota</taxon>
        <taxon>Saccharomycotina</taxon>
        <taxon>Saccharomycetes</taxon>
        <taxon>Saccharomycetales</taxon>
        <taxon>Saccharomycetaceae</taxon>
        <taxon>Lachancea</taxon>
    </lineage>
</organism>
<evidence type="ECO:0000259" key="5">
    <source>
        <dbReference type="SMART" id="SM00382"/>
    </source>
</evidence>
<dbReference type="Pfam" id="PF23242">
    <property type="entry name" value="AAA_lid_TRIP13_C"/>
    <property type="match status" value="1"/>
</dbReference>
<dbReference type="GO" id="GO:0051598">
    <property type="term" value="P:meiotic recombination checkpoint signaling"/>
    <property type="evidence" value="ECO:0007669"/>
    <property type="project" value="TreeGrafter"/>
</dbReference>
<evidence type="ECO:0000256" key="1">
    <source>
        <dbReference type="ARBA" id="ARBA00007271"/>
    </source>
</evidence>
<dbReference type="EMBL" id="LT598486">
    <property type="protein sequence ID" value="SCW03617.1"/>
    <property type="molecule type" value="Genomic_DNA"/>
</dbReference>
<dbReference type="GO" id="GO:0016887">
    <property type="term" value="F:ATP hydrolysis activity"/>
    <property type="evidence" value="ECO:0007669"/>
    <property type="project" value="InterPro"/>
</dbReference>
<dbReference type="OrthoDB" id="5925at2759"/>
<dbReference type="GO" id="GO:0007131">
    <property type="term" value="P:reciprocal meiotic recombination"/>
    <property type="evidence" value="ECO:0007669"/>
    <property type="project" value="TreeGrafter"/>
</dbReference>
<name>A0A1G4MI75_LACFM</name>
<reference evidence="6 7" key="1">
    <citation type="submission" date="2016-03" db="EMBL/GenBank/DDBJ databases">
        <authorList>
            <person name="Devillers H."/>
        </authorList>
    </citation>
    <scope>NUCLEOTIDE SEQUENCE [LARGE SCALE GENOMIC DNA]</scope>
    <source>
        <strain evidence="6">CBS 6772</strain>
    </source>
</reference>
<proteinExistence type="inferred from homology"/>
<dbReference type="GO" id="GO:0005634">
    <property type="term" value="C:nucleus"/>
    <property type="evidence" value="ECO:0007669"/>
    <property type="project" value="TreeGrafter"/>
</dbReference>
<dbReference type="InterPro" id="IPR003959">
    <property type="entry name" value="ATPase_AAA_core"/>
</dbReference>
<dbReference type="InterPro" id="IPR003593">
    <property type="entry name" value="AAA+_ATPase"/>
</dbReference>
<dbReference type="Pfam" id="PF00004">
    <property type="entry name" value="AAA"/>
    <property type="match status" value="1"/>
</dbReference>
<protein>
    <submittedName>
        <fullName evidence="6">LAFE_0G14422g1_1</fullName>
    </submittedName>
</protein>
<feature type="domain" description="AAA+ ATPase" evidence="5">
    <location>
        <begin position="281"/>
        <end position="444"/>
    </location>
</feature>
<dbReference type="PANTHER" id="PTHR45991:SF1">
    <property type="entry name" value="PACHYTENE CHECKPOINT PROTEIN 2 HOMOLOG"/>
    <property type="match status" value="1"/>
</dbReference>
<keyword evidence="3" id="KW-0067">ATP-binding</keyword>
<dbReference type="Proteomes" id="UP000190831">
    <property type="component" value="Chromosome G"/>
</dbReference>
<dbReference type="InterPro" id="IPR044539">
    <property type="entry name" value="Pch2-like"/>
</dbReference>
<comment type="similarity">
    <text evidence="1">Belongs to the AAA ATPase family. PCH2 subfamily.</text>
</comment>
<dbReference type="STRING" id="4955.A0A1G4MI75"/>
<dbReference type="GO" id="GO:0005694">
    <property type="term" value="C:chromosome"/>
    <property type="evidence" value="ECO:0007669"/>
    <property type="project" value="TreeGrafter"/>
</dbReference>